<reference evidence="1 2" key="1">
    <citation type="submission" date="2023-07" db="EMBL/GenBank/DDBJ databases">
        <title>Genomic Encyclopedia of Type Strains, Phase IV (KMG-IV): sequencing the most valuable type-strain genomes for metagenomic binning, comparative biology and taxonomic classification.</title>
        <authorList>
            <person name="Goeker M."/>
        </authorList>
    </citation>
    <scope>NUCLEOTIDE SEQUENCE [LARGE SCALE GENOMIC DNA]</scope>
    <source>
        <strain evidence="1 2">DSM 16460</strain>
    </source>
</reference>
<evidence type="ECO:0000313" key="2">
    <source>
        <dbReference type="Proteomes" id="UP001224359"/>
    </source>
</evidence>
<gene>
    <name evidence="1" type="ORF">J2S77_001728</name>
</gene>
<keyword evidence="2" id="KW-1185">Reference proteome</keyword>
<organism evidence="1 2">
    <name type="scientific">Alkalibacillus salilacus</name>
    <dbReference type="NCBI Taxonomy" id="284582"/>
    <lineage>
        <taxon>Bacteria</taxon>
        <taxon>Bacillati</taxon>
        <taxon>Bacillota</taxon>
        <taxon>Bacilli</taxon>
        <taxon>Bacillales</taxon>
        <taxon>Bacillaceae</taxon>
        <taxon>Alkalibacillus</taxon>
    </lineage>
</organism>
<sequence length="202" mass="23774">MRCKLNDNPSIITQVIEQIDEDLRSYCRQLLEEPLEKVVQDIIEEHLLDDEGNFLSIKNLMVAHLHLKRNVIAKRKRQWAYYDINKLNHSLKIYNEIDEGNQSLKGGDSLITETPVVHNSDTESAAEFIERVTNDVREWQQDERQYLCNYPYFSRKKLKKQREAVVIDLNNFVMNCILNQFGPIIDPDYYSNPGARTFINQI</sequence>
<dbReference type="RefSeq" id="WP_306976464.1">
    <property type="nucleotide sequence ID" value="NZ_JAUSTQ010000006.1"/>
</dbReference>
<accession>A0ABT9VFJ6</accession>
<comment type="caution">
    <text evidence="1">The sequence shown here is derived from an EMBL/GenBank/DDBJ whole genome shotgun (WGS) entry which is preliminary data.</text>
</comment>
<protein>
    <submittedName>
        <fullName evidence="1">Uncharacterized protein</fullName>
    </submittedName>
</protein>
<proteinExistence type="predicted"/>
<dbReference type="Proteomes" id="UP001224359">
    <property type="component" value="Unassembled WGS sequence"/>
</dbReference>
<name>A0ABT9VFJ6_9BACI</name>
<evidence type="ECO:0000313" key="1">
    <source>
        <dbReference type="EMBL" id="MDQ0159742.1"/>
    </source>
</evidence>
<dbReference type="EMBL" id="JAUSTQ010000006">
    <property type="protein sequence ID" value="MDQ0159742.1"/>
    <property type="molecule type" value="Genomic_DNA"/>
</dbReference>